<dbReference type="InterPro" id="IPR002035">
    <property type="entry name" value="VWF_A"/>
</dbReference>
<keyword evidence="3" id="KW-1185">Reference proteome</keyword>
<dbReference type="AlphaFoldDB" id="A0A5C8PP37"/>
<feature type="domain" description="VWFA" evidence="1">
    <location>
        <begin position="7"/>
        <end position="187"/>
    </location>
</feature>
<evidence type="ECO:0000313" key="2">
    <source>
        <dbReference type="EMBL" id="TXL76451.1"/>
    </source>
</evidence>
<protein>
    <submittedName>
        <fullName evidence="2">VWA domain-containing protein</fullName>
    </submittedName>
</protein>
<reference evidence="2 3" key="1">
    <citation type="submission" date="2019-06" db="EMBL/GenBank/DDBJ databases">
        <title>New taxonomy in bacterial strain CC-CFT640, isolated from vineyard.</title>
        <authorList>
            <person name="Lin S.-Y."/>
            <person name="Tsai C.-F."/>
            <person name="Young C.-C."/>
        </authorList>
    </citation>
    <scope>NUCLEOTIDE SEQUENCE [LARGE SCALE GENOMIC DNA]</scope>
    <source>
        <strain evidence="2 3">CC-CFT640</strain>
    </source>
</reference>
<dbReference type="Pfam" id="PF00092">
    <property type="entry name" value="VWA"/>
    <property type="match status" value="1"/>
</dbReference>
<evidence type="ECO:0000313" key="3">
    <source>
        <dbReference type="Proteomes" id="UP000321638"/>
    </source>
</evidence>
<gene>
    <name evidence="2" type="ORF">FHP25_11880</name>
</gene>
<dbReference type="OrthoDB" id="9806395at2"/>
<comment type="caution">
    <text evidence="2">The sequence shown here is derived from an EMBL/GenBank/DDBJ whole genome shotgun (WGS) entry which is preliminary data.</text>
</comment>
<accession>A0A5C8PP37</accession>
<dbReference type="Gene3D" id="3.40.50.410">
    <property type="entry name" value="von Willebrand factor, type A domain"/>
    <property type="match status" value="1"/>
</dbReference>
<evidence type="ECO:0000259" key="1">
    <source>
        <dbReference type="PROSITE" id="PS50234"/>
    </source>
</evidence>
<dbReference type="Proteomes" id="UP000321638">
    <property type="component" value="Unassembled WGS sequence"/>
</dbReference>
<organism evidence="2 3">
    <name type="scientific">Vineibacter terrae</name>
    <dbReference type="NCBI Taxonomy" id="2586908"/>
    <lineage>
        <taxon>Bacteria</taxon>
        <taxon>Pseudomonadati</taxon>
        <taxon>Pseudomonadota</taxon>
        <taxon>Alphaproteobacteria</taxon>
        <taxon>Hyphomicrobiales</taxon>
        <taxon>Vineibacter</taxon>
    </lineage>
</organism>
<sequence length="218" mass="23882">MARRQLHVILALDCSGSMTGDKIASLNYAMRAAIPEMRAAADDNPETDVLIRVLRFSSRAEWHLAVPTPVAQFEWQDVAAGGETSMGEALAMIADVMGPERMPGRQLPPVLVLVSDGQPSDDFEIGLKRLFDSPYGSRALRVAIAIGSDADYEVLERFIAHPEFKPLRANNAQDLVNRIKWATTAPVKSVSSPSNAPDPVTQLALDADRQRRSSDMVW</sequence>
<dbReference type="SUPFAM" id="SSF53300">
    <property type="entry name" value="vWA-like"/>
    <property type="match status" value="1"/>
</dbReference>
<dbReference type="SMART" id="SM00327">
    <property type="entry name" value="VWA"/>
    <property type="match status" value="1"/>
</dbReference>
<dbReference type="InterPro" id="IPR036465">
    <property type="entry name" value="vWFA_dom_sf"/>
</dbReference>
<name>A0A5C8PP37_9HYPH</name>
<dbReference type="EMBL" id="VDUZ01000011">
    <property type="protein sequence ID" value="TXL76451.1"/>
    <property type="molecule type" value="Genomic_DNA"/>
</dbReference>
<dbReference type="PROSITE" id="PS50234">
    <property type="entry name" value="VWFA"/>
    <property type="match status" value="1"/>
</dbReference>
<proteinExistence type="predicted"/>